<accession>A0A1R4IHV1</accession>
<evidence type="ECO:0000259" key="1">
    <source>
        <dbReference type="Pfam" id="PF02627"/>
    </source>
</evidence>
<dbReference type="InterPro" id="IPR004675">
    <property type="entry name" value="AhpD_core"/>
</dbReference>
<dbReference type="InterPro" id="IPR003779">
    <property type="entry name" value="CMD-like"/>
</dbReference>
<dbReference type="InterPro" id="IPR029032">
    <property type="entry name" value="AhpD-like"/>
</dbReference>
<sequence length="169" mass="18709">MSGMSTDAPTPADDREDPLRFYLDKASPEVWDAMTGLRKAVAAFAEDAELDAELVELISLRISQINGCAYCLDIHTRLAEKAGLSAQRMALLPAWEEAGDVYTPQERAALRLAETATRLPETEEQQVAQMMAHGDLTDRQYAAVQWIAVTMNATNRISILSHHPVKRRG</sequence>
<dbReference type="Gene3D" id="1.20.1290.10">
    <property type="entry name" value="AhpD-like"/>
    <property type="match status" value="1"/>
</dbReference>
<name>A0A1R4IHV1_9MICC</name>
<organism evidence="2 3">
    <name type="scientific">Micrococcus lylae</name>
    <dbReference type="NCBI Taxonomy" id="1273"/>
    <lineage>
        <taxon>Bacteria</taxon>
        <taxon>Bacillati</taxon>
        <taxon>Actinomycetota</taxon>
        <taxon>Actinomycetes</taxon>
        <taxon>Micrococcales</taxon>
        <taxon>Micrococcaceae</taxon>
        <taxon>Micrococcus</taxon>
    </lineage>
</organism>
<dbReference type="GO" id="GO:0051920">
    <property type="term" value="F:peroxiredoxin activity"/>
    <property type="evidence" value="ECO:0007669"/>
    <property type="project" value="InterPro"/>
</dbReference>
<dbReference type="NCBIfam" id="TIGR00778">
    <property type="entry name" value="ahpD_dom"/>
    <property type="match status" value="1"/>
</dbReference>
<dbReference type="EMBL" id="FUKP01000015">
    <property type="protein sequence ID" value="SJN19299.1"/>
    <property type="molecule type" value="Genomic_DNA"/>
</dbReference>
<evidence type="ECO:0000313" key="2">
    <source>
        <dbReference type="EMBL" id="SJN19299.1"/>
    </source>
</evidence>
<protein>
    <recommendedName>
        <fullName evidence="1">Carboxymuconolactone decarboxylase-like domain-containing protein</fullName>
    </recommendedName>
</protein>
<dbReference type="Proteomes" id="UP000196230">
    <property type="component" value="Unassembled WGS sequence"/>
</dbReference>
<dbReference type="SUPFAM" id="SSF69118">
    <property type="entry name" value="AhpD-like"/>
    <property type="match status" value="1"/>
</dbReference>
<dbReference type="Pfam" id="PF02627">
    <property type="entry name" value="CMD"/>
    <property type="match status" value="1"/>
</dbReference>
<dbReference type="PANTHER" id="PTHR35446:SF2">
    <property type="entry name" value="CARBOXYMUCONOLACTONE DECARBOXYLASE-LIKE DOMAIN-CONTAINING PROTEIN"/>
    <property type="match status" value="1"/>
</dbReference>
<reference evidence="2 3" key="1">
    <citation type="submission" date="2017-02" db="EMBL/GenBank/DDBJ databases">
        <authorList>
            <person name="Peterson S.W."/>
        </authorList>
    </citation>
    <scope>NUCLEOTIDE SEQUENCE [LARGE SCALE GENOMIC DNA]</scope>
    <source>
        <strain evidence="2 3">2B3F</strain>
    </source>
</reference>
<proteinExistence type="predicted"/>
<evidence type="ECO:0000313" key="3">
    <source>
        <dbReference type="Proteomes" id="UP000196230"/>
    </source>
</evidence>
<feature type="domain" description="Carboxymuconolactone decarboxylase-like" evidence="1">
    <location>
        <begin position="28"/>
        <end position="114"/>
    </location>
</feature>
<dbReference type="PANTHER" id="PTHR35446">
    <property type="entry name" value="SI:CH211-175M2.5"/>
    <property type="match status" value="1"/>
</dbReference>
<gene>
    <name evidence="2" type="ORF">FM125_02510</name>
</gene>
<dbReference type="AlphaFoldDB" id="A0A1R4IHV1"/>